<evidence type="ECO:0000256" key="5">
    <source>
        <dbReference type="ARBA" id="ARBA00023136"/>
    </source>
</evidence>
<evidence type="ECO:0000256" key="10">
    <source>
        <dbReference type="SAM" id="Phobius"/>
    </source>
</evidence>
<dbReference type="InterPro" id="IPR033480">
    <property type="entry name" value="sCache_2"/>
</dbReference>
<evidence type="ECO:0000256" key="1">
    <source>
        <dbReference type="ARBA" id="ARBA00004651"/>
    </source>
</evidence>
<keyword evidence="6 8" id="KW-0807">Transducer</keyword>
<dbReference type="InterPro" id="IPR004089">
    <property type="entry name" value="MCPsignal_dom"/>
</dbReference>
<dbReference type="Pfam" id="PF17200">
    <property type="entry name" value="sCache_2"/>
    <property type="match status" value="1"/>
</dbReference>
<dbReference type="SMART" id="SM00283">
    <property type="entry name" value="MA"/>
    <property type="match status" value="1"/>
</dbReference>
<feature type="transmembrane region" description="Helical" evidence="10">
    <location>
        <begin position="12"/>
        <end position="32"/>
    </location>
</feature>
<dbReference type="Gene3D" id="3.30.450.20">
    <property type="entry name" value="PAS domain"/>
    <property type="match status" value="1"/>
</dbReference>
<dbReference type="AlphaFoldDB" id="A0A4R7YLE5"/>
<feature type="domain" description="HAMP" evidence="12">
    <location>
        <begin position="216"/>
        <end position="274"/>
    </location>
</feature>
<evidence type="ECO:0000256" key="2">
    <source>
        <dbReference type="ARBA" id="ARBA00022475"/>
    </source>
</evidence>
<keyword evidence="2" id="KW-1003">Cell membrane</keyword>
<protein>
    <submittedName>
        <fullName evidence="13">Methyl-accepting chemotaxis sensory transducer with Cache sensor</fullName>
    </submittedName>
</protein>
<keyword evidence="4 10" id="KW-1133">Transmembrane helix</keyword>
<comment type="caution">
    <text evidence="13">The sequence shown here is derived from an EMBL/GenBank/DDBJ whole genome shotgun (WGS) entry which is preliminary data.</text>
</comment>
<keyword evidence="5 10" id="KW-0472">Membrane</keyword>
<accession>A0A4R7YLE5</accession>
<name>A0A4R7YLE5_9FIRM</name>
<evidence type="ECO:0000259" key="12">
    <source>
        <dbReference type="PROSITE" id="PS50885"/>
    </source>
</evidence>
<keyword evidence="3 10" id="KW-0812">Transmembrane</keyword>
<comment type="similarity">
    <text evidence="7">Belongs to the methyl-accepting chemotaxis (MCP) protein family.</text>
</comment>
<dbReference type="CDD" id="cd11386">
    <property type="entry name" value="MCP_signal"/>
    <property type="match status" value="1"/>
</dbReference>
<evidence type="ECO:0000256" key="4">
    <source>
        <dbReference type="ARBA" id="ARBA00022989"/>
    </source>
</evidence>
<dbReference type="PROSITE" id="PS50885">
    <property type="entry name" value="HAMP"/>
    <property type="match status" value="1"/>
</dbReference>
<dbReference type="PROSITE" id="PS50111">
    <property type="entry name" value="CHEMOTAXIS_TRANSDUC_2"/>
    <property type="match status" value="1"/>
</dbReference>
<evidence type="ECO:0000256" key="6">
    <source>
        <dbReference type="ARBA" id="ARBA00023224"/>
    </source>
</evidence>
<evidence type="ECO:0000256" key="8">
    <source>
        <dbReference type="PROSITE-ProRule" id="PRU00284"/>
    </source>
</evidence>
<evidence type="ECO:0000256" key="3">
    <source>
        <dbReference type="ARBA" id="ARBA00022692"/>
    </source>
</evidence>
<dbReference type="PANTHER" id="PTHR32089">
    <property type="entry name" value="METHYL-ACCEPTING CHEMOTAXIS PROTEIN MCPB"/>
    <property type="match status" value="1"/>
</dbReference>
<dbReference type="Pfam" id="PF00015">
    <property type="entry name" value="MCPsignal"/>
    <property type="match status" value="1"/>
</dbReference>
<dbReference type="SMART" id="SM01049">
    <property type="entry name" value="Cache_2"/>
    <property type="match status" value="1"/>
</dbReference>
<dbReference type="EMBL" id="SODA01000038">
    <property type="protein sequence ID" value="TDV98252.1"/>
    <property type="molecule type" value="Genomic_DNA"/>
</dbReference>
<gene>
    <name evidence="13" type="ORF">C8C77_1382</name>
</gene>
<evidence type="ECO:0000259" key="11">
    <source>
        <dbReference type="PROSITE" id="PS50111"/>
    </source>
</evidence>
<dbReference type="GO" id="GO:0004888">
    <property type="term" value="F:transmembrane signaling receptor activity"/>
    <property type="evidence" value="ECO:0007669"/>
    <property type="project" value="InterPro"/>
</dbReference>
<evidence type="ECO:0000256" key="7">
    <source>
        <dbReference type="ARBA" id="ARBA00029447"/>
    </source>
</evidence>
<feature type="transmembrane region" description="Helical" evidence="10">
    <location>
        <begin position="196"/>
        <end position="219"/>
    </location>
</feature>
<dbReference type="GO" id="GO:0007165">
    <property type="term" value="P:signal transduction"/>
    <property type="evidence" value="ECO:0007669"/>
    <property type="project" value="UniProtKB-KW"/>
</dbReference>
<proteinExistence type="inferred from homology"/>
<comment type="subcellular location">
    <subcellularLocation>
        <location evidence="1">Cell membrane</location>
        <topology evidence="1">Multi-pass membrane protein</topology>
    </subcellularLocation>
</comment>
<evidence type="ECO:0000313" key="14">
    <source>
        <dbReference type="Proteomes" id="UP000294697"/>
    </source>
</evidence>
<reference evidence="13 14" key="1">
    <citation type="submission" date="2019-03" db="EMBL/GenBank/DDBJ databases">
        <title>Subsurface microbial communities from deep shales in Ohio and West Virginia, USA.</title>
        <authorList>
            <person name="Wrighton K."/>
        </authorList>
    </citation>
    <scope>NUCLEOTIDE SEQUENCE [LARGE SCALE GENOMIC DNA]</scope>
    <source>
        <strain evidence="13 14">MSL9.2</strain>
    </source>
</reference>
<sequence>MQKIRFGIKEKMISFIVFLVILTVLTLGFYSLNNLSNTLYQEKENQVREMVNSALGVIEYYYQLQNSGQLSQAEAQSRAADAVEKMTFGPGDQDYFWINNQQPVMIMHPYSKSLEGEDIGSIQDPNGKYLFSEMVEVVEKDGSGFVEYQWQYYDQEGRVEPKLSYVRGFEPWGWIIGTGVYINNIRSSYLELRNQFLIIGAIILLISLVLTYLIANYLARPITLLTSIINKLSDFDLRDDNSEALNKYSSRKDEVGSIAEALKVMKTNLLESVRKEADIAENLAASSQELSASSEEMSASADEVSNSIKKLAQGTVEQNDMLNQTEENMSELDQKIDSITEKAEVIKSEAETAGFEIDKGSKAVKTTADQIEVVVDNQQSVLKSVTELDELSGQIGKIVEIINGIADQTNLLALNAAIEAARAGEAGRGFSVVAEEIRELAEESSTATDEINNLIKEIQKKVSHTTEMMDQSEQGVKASTQAVSKAEKTFVEIEKVVLRLSDFINEIADNSQEMKRKGKNVSQAVENISEISRESASIAEEVAAASDEQSHSTIDIVKAAEDLAEMAQNLTVITSRYKS</sequence>
<dbReference type="InterPro" id="IPR003660">
    <property type="entry name" value="HAMP_dom"/>
</dbReference>
<dbReference type="SUPFAM" id="SSF58104">
    <property type="entry name" value="Methyl-accepting chemotaxis protein (MCP) signaling domain"/>
    <property type="match status" value="1"/>
</dbReference>
<dbReference type="GO" id="GO:0005886">
    <property type="term" value="C:plasma membrane"/>
    <property type="evidence" value="ECO:0007669"/>
    <property type="project" value="UniProtKB-SubCell"/>
</dbReference>
<dbReference type="Proteomes" id="UP000294697">
    <property type="component" value="Unassembled WGS sequence"/>
</dbReference>
<dbReference type="SMART" id="SM00304">
    <property type="entry name" value="HAMP"/>
    <property type="match status" value="1"/>
</dbReference>
<feature type="domain" description="Methyl-accepting transducer" evidence="11">
    <location>
        <begin position="293"/>
        <end position="529"/>
    </location>
</feature>
<evidence type="ECO:0000313" key="13">
    <source>
        <dbReference type="EMBL" id="TDV98252.1"/>
    </source>
</evidence>
<dbReference type="PRINTS" id="PR00260">
    <property type="entry name" value="CHEMTRNSDUCR"/>
</dbReference>
<organism evidence="13 14">
    <name type="scientific">Halanaerobium saccharolyticum</name>
    <dbReference type="NCBI Taxonomy" id="43595"/>
    <lineage>
        <taxon>Bacteria</taxon>
        <taxon>Bacillati</taxon>
        <taxon>Bacillota</taxon>
        <taxon>Clostridia</taxon>
        <taxon>Halanaerobiales</taxon>
        <taxon>Halanaerobiaceae</taxon>
        <taxon>Halanaerobium</taxon>
    </lineage>
</organism>
<dbReference type="RefSeq" id="WP_111573378.1">
    <property type="nucleotide sequence ID" value="NZ_QLME01000034.1"/>
</dbReference>
<dbReference type="GO" id="GO:0006935">
    <property type="term" value="P:chemotaxis"/>
    <property type="evidence" value="ECO:0007669"/>
    <property type="project" value="InterPro"/>
</dbReference>
<keyword evidence="9" id="KW-0175">Coiled coil</keyword>
<dbReference type="InterPro" id="IPR004090">
    <property type="entry name" value="Chemotax_Me-accpt_rcpt"/>
</dbReference>
<feature type="coiled-coil region" evidence="9">
    <location>
        <begin position="315"/>
        <end position="349"/>
    </location>
</feature>
<dbReference type="OrthoDB" id="9807021at2"/>
<dbReference type="Gene3D" id="1.10.287.950">
    <property type="entry name" value="Methyl-accepting chemotaxis protein"/>
    <property type="match status" value="1"/>
</dbReference>
<dbReference type="PANTHER" id="PTHR32089:SF112">
    <property type="entry name" value="LYSOZYME-LIKE PROTEIN-RELATED"/>
    <property type="match status" value="1"/>
</dbReference>
<evidence type="ECO:0000256" key="9">
    <source>
        <dbReference type="SAM" id="Coils"/>
    </source>
</evidence>